<comment type="caution">
    <text evidence="2">The sequence shown here is derived from an EMBL/GenBank/DDBJ whole genome shotgun (WGS) entry which is preliminary data.</text>
</comment>
<gene>
    <name evidence="2" type="ORF">Tco_0840000</name>
</gene>
<reference evidence="2" key="2">
    <citation type="submission" date="2022-01" db="EMBL/GenBank/DDBJ databases">
        <authorList>
            <person name="Yamashiro T."/>
            <person name="Shiraishi A."/>
            <person name="Satake H."/>
            <person name="Nakayama K."/>
        </authorList>
    </citation>
    <scope>NUCLEOTIDE SEQUENCE</scope>
</reference>
<dbReference type="EMBL" id="BQNB010012594">
    <property type="protein sequence ID" value="GJT05538.1"/>
    <property type="molecule type" value="Genomic_DNA"/>
</dbReference>
<organism evidence="2 3">
    <name type="scientific">Tanacetum coccineum</name>
    <dbReference type="NCBI Taxonomy" id="301880"/>
    <lineage>
        <taxon>Eukaryota</taxon>
        <taxon>Viridiplantae</taxon>
        <taxon>Streptophyta</taxon>
        <taxon>Embryophyta</taxon>
        <taxon>Tracheophyta</taxon>
        <taxon>Spermatophyta</taxon>
        <taxon>Magnoliopsida</taxon>
        <taxon>eudicotyledons</taxon>
        <taxon>Gunneridae</taxon>
        <taxon>Pentapetalae</taxon>
        <taxon>asterids</taxon>
        <taxon>campanulids</taxon>
        <taxon>Asterales</taxon>
        <taxon>Asteraceae</taxon>
        <taxon>Asteroideae</taxon>
        <taxon>Anthemideae</taxon>
        <taxon>Anthemidinae</taxon>
        <taxon>Tanacetum</taxon>
    </lineage>
</organism>
<name>A0ABQ5AWB4_9ASTR</name>
<feature type="coiled-coil region" evidence="1">
    <location>
        <begin position="54"/>
        <end position="104"/>
    </location>
</feature>
<evidence type="ECO:0000313" key="2">
    <source>
        <dbReference type="EMBL" id="GJT05538.1"/>
    </source>
</evidence>
<evidence type="ECO:0000313" key="3">
    <source>
        <dbReference type="Proteomes" id="UP001151760"/>
    </source>
</evidence>
<evidence type="ECO:0000256" key="1">
    <source>
        <dbReference type="SAM" id="Coils"/>
    </source>
</evidence>
<keyword evidence="1" id="KW-0175">Coiled coil</keyword>
<sequence>MASSCSSSNVTHTPVLDKLFAVSGETEIPKVMKIFFEQQIAKEELDGKYLVKKIDDVKDSLKRVRKAIREMESKSDKEAWTDSLDCFKDNKTRLEVKLSRLTQLEYENAEGVKELKVHSAIMELCEED</sequence>
<accession>A0ABQ5AWB4</accession>
<dbReference type="Proteomes" id="UP001151760">
    <property type="component" value="Unassembled WGS sequence"/>
</dbReference>
<protein>
    <submittedName>
        <fullName evidence="2">Uncharacterized protein</fullName>
    </submittedName>
</protein>
<proteinExistence type="predicted"/>
<reference evidence="2" key="1">
    <citation type="journal article" date="2022" name="Int. J. Mol. Sci.">
        <title>Draft Genome of Tanacetum Coccineum: Genomic Comparison of Closely Related Tanacetum-Family Plants.</title>
        <authorList>
            <person name="Yamashiro T."/>
            <person name="Shiraishi A."/>
            <person name="Nakayama K."/>
            <person name="Satake H."/>
        </authorList>
    </citation>
    <scope>NUCLEOTIDE SEQUENCE</scope>
</reference>
<keyword evidence="3" id="KW-1185">Reference proteome</keyword>